<keyword evidence="1" id="KW-0732">Signal</keyword>
<reference evidence="2 3" key="1">
    <citation type="submission" date="2018-03" db="EMBL/GenBank/DDBJ databases">
        <title>Neisseria weixii sp. nov., isolated from the intestinal contents of Tibetan Plateau pika (Ochotona curzoniae) in Yushu, Qinghai Province, China.</title>
        <authorList>
            <person name="Gui Z."/>
        </authorList>
    </citation>
    <scope>NUCLEOTIDE SEQUENCE [LARGE SCALE GENOMIC DNA]</scope>
    <source>
        <strain evidence="2 3">ATCC 51483</strain>
    </source>
</reference>
<sequence length="119" mass="13409">MKKGISYALPLAAVLLLAACSSAPKQMYYWKNYSPTIYEHLKNDNRSVGEQINKMEKYFTEAGRKQIAVAPGSHAHMGLLLIDAGQNEAARQHFETERRLFPESSVFMDFLLKSKGGKK</sequence>
<feature type="signal peptide" evidence="1">
    <location>
        <begin position="1"/>
        <end position="23"/>
    </location>
</feature>
<accession>A0A2P7TY11</accession>
<dbReference type="Pfam" id="PF16068">
    <property type="entry name" value="DUF4810"/>
    <property type="match status" value="1"/>
</dbReference>
<feature type="chain" id="PRO_5015195894" evidence="1">
    <location>
        <begin position="24"/>
        <end position="119"/>
    </location>
</feature>
<dbReference type="PIRSF" id="PIRSF020555">
    <property type="entry name" value="UCP020555"/>
    <property type="match status" value="1"/>
</dbReference>
<evidence type="ECO:0000256" key="1">
    <source>
        <dbReference type="SAM" id="SignalP"/>
    </source>
</evidence>
<dbReference type="Proteomes" id="UP000241868">
    <property type="component" value="Unassembled WGS sequence"/>
</dbReference>
<organism evidence="2 3">
    <name type="scientific">Neisseria iguanae</name>
    <dbReference type="NCBI Taxonomy" id="90242"/>
    <lineage>
        <taxon>Bacteria</taxon>
        <taxon>Pseudomonadati</taxon>
        <taxon>Pseudomonadota</taxon>
        <taxon>Betaproteobacteria</taxon>
        <taxon>Neisseriales</taxon>
        <taxon>Neisseriaceae</taxon>
        <taxon>Neisseria</taxon>
    </lineage>
</organism>
<keyword evidence="3" id="KW-1185">Reference proteome</keyword>
<protein>
    <submittedName>
        <fullName evidence="2">DUF4810 domain-containing protein</fullName>
    </submittedName>
</protein>
<dbReference type="OrthoDB" id="9800218at2"/>
<dbReference type="EMBL" id="PXYY01000088">
    <property type="protein sequence ID" value="PSJ79608.1"/>
    <property type="molecule type" value="Genomic_DNA"/>
</dbReference>
<comment type="caution">
    <text evidence="2">The sequence shown here is derived from an EMBL/GenBank/DDBJ whole genome shotgun (WGS) entry which is preliminary data.</text>
</comment>
<proteinExistence type="predicted"/>
<dbReference type="AlphaFoldDB" id="A0A2P7TY11"/>
<name>A0A2P7TY11_9NEIS</name>
<evidence type="ECO:0000313" key="3">
    <source>
        <dbReference type="Proteomes" id="UP000241868"/>
    </source>
</evidence>
<evidence type="ECO:0000313" key="2">
    <source>
        <dbReference type="EMBL" id="PSJ79608.1"/>
    </source>
</evidence>
<gene>
    <name evidence="2" type="ORF">C7N83_11140</name>
</gene>
<dbReference type="PROSITE" id="PS51257">
    <property type="entry name" value="PROKAR_LIPOPROTEIN"/>
    <property type="match status" value="1"/>
</dbReference>
<dbReference type="RefSeq" id="WP_106742718.1">
    <property type="nucleotide sequence ID" value="NZ_PXYY01000088.1"/>
</dbReference>
<dbReference type="InterPro" id="IPR014508">
    <property type="entry name" value="UCP020555_TPR-like"/>
</dbReference>